<dbReference type="OrthoDB" id="10011262at2759"/>
<evidence type="ECO:0000313" key="1">
    <source>
        <dbReference type="EMBL" id="EYC04889.1"/>
    </source>
</evidence>
<reference evidence="2" key="1">
    <citation type="journal article" date="2015" name="Nat. Genet.">
        <title>The genome and transcriptome of the zoonotic hookworm Ancylostoma ceylanicum identify infection-specific gene families.</title>
        <authorList>
            <person name="Schwarz E.M."/>
            <person name="Hu Y."/>
            <person name="Antoshechkin I."/>
            <person name="Miller M.M."/>
            <person name="Sternberg P.W."/>
            <person name="Aroian R.V."/>
        </authorList>
    </citation>
    <scope>NUCLEOTIDE SEQUENCE</scope>
    <source>
        <strain evidence="2">HY135</strain>
    </source>
</reference>
<keyword evidence="2" id="KW-1185">Reference proteome</keyword>
<sequence>MLPAQLPSLFGFMQFLCNRDDTSSTMVQQESLSGTLLTNTMGRAIARRQSCPSKKSSTIGTPCKSRNLSTADIYRPLVRDLSKDFGSHC</sequence>
<dbReference type="Proteomes" id="UP000024635">
    <property type="component" value="Unassembled WGS sequence"/>
</dbReference>
<evidence type="ECO:0000313" key="2">
    <source>
        <dbReference type="Proteomes" id="UP000024635"/>
    </source>
</evidence>
<accession>A0A016TPD5</accession>
<protein>
    <submittedName>
        <fullName evidence="1">Uncharacterized protein</fullName>
    </submittedName>
</protein>
<gene>
    <name evidence="1" type="primary">Acey_s0085.g1847</name>
    <name evidence="1" type="synonym">Acey-F40A3.7</name>
    <name evidence="1" type="ORF">Y032_0085g1847</name>
</gene>
<name>A0A016TPD5_9BILA</name>
<organism evidence="1 2">
    <name type="scientific">Ancylostoma ceylanicum</name>
    <dbReference type="NCBI Taxonomy" id="53326"/>
    <lineage>
        <taxon>Eukaryota</taxon>
        <taxon>Metazoa</taxon>
        <taxon>Ecdysozoa</taxon>
        <taxon>Nematoda</taxon>
        <taxon>Chromadorea</taxon>
        <taxon>Rhabditida</taxon>
        <taxon>Rhabditina</taxon>
        <taxon>Rhabditomorpha</taxon>
        <taxon>Strongyloidea</taxon>
        <taxon>Ancylostomatidae</taxon>
        <taxon>Ancylostomatinae</taxon>
        <taxon>Ancylostoma</taxon>
    </lineage>
</organism>
<proteinExistence type="predicted"/>
<dbReference type="AlphaFoldDB" id="A0A016TPD5"/>
<comment type="caution">
    <text evidence="1">The sequence shown here is derived from an EMBL/GenBank/DDBJ whole genome shotgun (WGS) entry which is preliminary data.</text>
</comment>
<dbReference type="EMBL" id="JARK01001421">
    <property type="protein sequence ID" value="EYC04889.1"/>
    <property type="molecule type" value="Genomic_DNA"/>
</dbReference>